<dbReference type="AlphaFoldDB" id="A0A132NNE7"/>
<organism evidence="1 2">
    <name type="scientific">Giardia duodenalis assemblage B</name>
    <dbReference type="NCBI Taxonomy" id="1394984"/>
    <lineage>
        <taxon>Eukaryota</taxon>
        <taxon>Metamonada</taxon>
        <taxon>Diplomonadida</taxon>
        <taxon>Hexamitidae</taxon>
        <taxon>Giardiinae</taxon>
        <taxon>Giardia</taxon>
    </lineage>
</organism>
<dbReference type="EMBL" id="JXTI01000170">
    <property type="protein sequence ID" value="KWX11607.1"/>
    <property type="molecule type" value="Genomic_DNA"/>
</dbReference>
<protein>
    <submittedName>
        <fullName evidence="1">Uncharacterized protein</fullName>
    </submittedName>
</protein>
<dbReference type="VEuPathDB" id="GiardiaDB:QR46_4423"/>
<gene>
    <name evidence="1" type="ORF">QR46_4423</name>
</gene>
<sequence length="345" mass="38251">MSFRLMPLFLSSIVPSVFTSSLIYYKLPKVTVIRFCLKMQAPENAAEQSPCYVDDKTGLPIIIAGLPYKDLIILLTAINESVLQSAQTITKLDPLSAPLPATLPALPPIEMGQWPVPSIPPPMTAVAPTFFNSAKQTQISWNYVSKRSSLPEGVCRTVWDLLQSSLGLGTNAHNLSMHDHSLVRKHQPNIPALGGVDPLEPYKTSLSASGRTKITIPTVTPIKGSQSKPVVSEILQKKRFSETEDRLLLMALLLHDGNYEVIQSKYFPLYQLNYIRSRYTATLKKHAMTNAGLVKASDLKNILSEKSGTKIQLELLYLFPWLKSAHITEEILIETAKKIGCLPCR</sequence>
<proteinExistence type="predicted"/>
<dbReference type="OrthoDB" id="10252850at2759"/>
<evidence type="ECO:0000313" key="2">
    <source>
        <dbReference type="Proteomes" id="UP000070089"/>
    </source>
</evidence>
<reference evidence="1 2" key="1">
    <citation type="journal article" date="2015" name="Mol. Biochem. Parasitol.">
        <title>Identification of polymorphic genes for use in assemblage B genotyping assays through comparative genomics of multiple assemblage B Giardia duodenalis isolates.</title>
        <authorList>
            <person name="Wielinga C."/>
            <person name="Thompson R.C."/>
            <person name="Monis P."/>
            <person name="Ryan U."/>
        </authorList>
    </citation>
    <scope>NUCLEOTIDE SEQUENCE [LARGE SCALE GENOMIC DNA]</scope>
    <source>
        <strain evidence="1 2">BAH15c1</strain>
    </source>
</reference>
<evidence type="ECO:0000313" key="1">
    <source>
        <dbReference type="EMBL" id="KWX11607.1"/>
    </source>
</evidence>
<comment type="caution">
    <text evidence="1">The sequence shown here is derived from an EMBL/GenBank/DDBJ whole genome shotgun (WGS) entry which is preliminary data.</text>
</comment>
<dbReference type="Proteomes" id="UP000070089">
    <property type="component" value="Unassembled WGS sequence"/>
</dbReference>
<name>A0A132NNE7_GIAIN</name>
<accession>A0A132NNE7</accession>